<protein>
    <recommendedName>
        <fullName evidence="3">RRM domain-containing protein</fullName>
    </recommendedName>
</protein>
<feature type="compositionally biased region" description="Low complexity" evidence="2">
    <location>
        <begin position="12"/>
        <end position="28"/>
    </location>
</feature>
<dbReference type="Gene3D" id="3.30.70.330">
    <property type="match status" value="1"/>
</dbReference>
<dbReference type="PROSITE" id="PS50102">
    <property type="entry name" value="RRM"/>
    <property type="match status" value="1"/>
</dbReference>
<accession>A0ABQ9TQF7</accession>
<feature type="region of interest" description="Disordered" evidence="2">
    <location>
        <begin position="81"/>
        <end position="109"/>
    </location>
</feature>
<evidence type="ECO:0000313" key="4">
    <source>
        <dbReference type="EMBL" id="KAK2087014.1"/>
    </source>
</evidence>
<dbReference type="InterPro" id="IPR012677">
    <property type="entry name" value="Nucleotide-bd_a/b_plait_sf"/>
</dbReference>
<dbReference type="InterPro" id="IPR035979">
    <property type="entry name" value="RBD_domain_sf"/>
</dbReference>
<sequence length="188" mass="20473">MARLTESEARRQQQQLLQPRPSPVGSSGPEPPGVQPDGMKDLDAIKLFVGQIPRHLDEKDLKPLFEQFGRIYELTVLKDPYTGMHKGEPREPRHPSPPTPTPHSFSLPRPRRGSLHLRTPLLCLFSQSQAGGAGLAAGDTDAQDPRLIGNYKERRIGGARLGGTRLASPGVAERLPVSAAHPLAPSPR</sequence>
<feature type="region of interest" description="Disordered" evidence="2">
    <location>
        <begin position="161"/>
        <end position="188"/>
    </location>
</feature>
<evidence type="ECO:0000259" key="3">
    <source>
        <dbReference type="PROSITE" id="PS50102"/>
    </source>
</evidence>
<reference evidence="4 5" key="1">
    <citation type="submission" date="2023-05" db="EMBL/GenBank/DDBJ databases">
        <title>B98-5 Cell Line De Novo Hybrid Assembly: An Optical Mapping Approach.</title>
        <authorList>
            <person name="Kananen K."/>
            <person name="Auerbach J.A."/>
            <person name="Kautto E."/>
            <person name="Blachly J.S."/>
        </authorList>
    </citation>
    <scope>NUCLEOTIDE SEQUENCE [LARGE SCALE GENOMIC DNA]</scope>
    <source>
        <strain evidence="4">B95-8</strain>
        <tissue evidence="4">Cell line</tissue>
    </source>
</reference>
<evidence type="ECO:0000256" key="2">
    <source>
        <dbReference type="SAM" id="MobiDB-lite"/>
    </source>
</evidence>
<evidence type="ECO:0000313" key="5">
    <source>
        <dbReference type="Proteomes" id="UP001266305"/>
    </source>
</evidence>
<proteinExistence type="predicted"/>
<name>A0ABQ9TQF7_SAGOE</name>
<feature type="compositionally biased region" description="Basic and acidic residues" evidence="2">
    <location>
        <begin position="1"/>
        <end position="11"/>
    </location>
</feature>
<evidence type="ECO:0000256" key="1">
    <source>
        <dbReference type="PROSITE-ProRule" id="PRU00176"/>
    </source>
</evidence>
<feature type="compositionally biased region" description="Basic and acidic residues" evidence="2">
    <location>
        <begin position="85"/>
        <end position="94"/>
    </location>
</feature>
<dbReference type="InterPro" id="IPR000504">
    <property type="entry name" value="RRM_dom"/>
</dbReference>
<dbReference type="EMBL" id="JASSZA010000019">
    <property type="protein sequence ID" value="KAK2087014.1"/>
    <property type="molecule type" value="Genomic_DNA"/>
</dbReference>
<keyword evidence="5" id="KW-1185">Reference proteome</keyword>
<feature type="domain" description="RRM" evidence="3">
    <location>
        <begin position="45"/>
        <end position="87"/>
    </location>
</feature>
<keyword evidence="1" id="KW-0694">RNA-binding</keyword>
<comment type="caution">
    <text evidence="4">The sequence shown here is derived from an EMBL/GenBank/DDBJ whole genome shotgun (WGS) entry which is preliminary data.</text>
</comment>
<dbReference type="SUPFAM" id="SSF54928">
    <property type="entry name" value="RNA-binding domain, RBD"/>
    <property type="match status" value="1"/>
</dbReference>
<dbReference type="Pfam" id="PF00076">
    <property type="entry name" value="RRM_1"/>
    <property type="match status" value="1"/>
</dbReference>
<dbReference type="Proteomes" id="UP001266305">
    <property type="component" value="Unassembled WGS sequence"/>
</dbReference>
<feature type="region of interest" description="Disordered" evidence="2">
    <location>
        <begin position="1"/>
        <end position="41"/>
    </location>
</feature>
<organism evidence="4 5">
    <name type="scientific">Saguinus oedipus</name>
    <name type="common">Cotton-top tamarin</name>
    <name type="synonym">Oedipomidas oedipus</name>
    <dbReference type="NCBI Taxonomy" id="9490"/>
    <lineage>
        <taxon>Eukaryota</taxon>
        <taxon>Metazoa</taxon>
        <taxon>Chordata</taxon>
        <taxon>Craniata</taxon>
        <taxon>Vertebrata</taxon>
        <taxon>Euteleostomi</taxon>
        <taxon>Mammalia</taxon>
        <taxon>Eutheria</taxon>
        <taxon>Euarchontoglires</taxon>
        <taxon>Primates</taxon>
        <taxon>Haplorrhini</taxon>
        <taxon>Platyrrhini</taxon>
        <taxon>Cebidae</taxon>
        <taxon>Callitrichinae</taxon>
        <taxon>Saguinus</taxon>
    </lineage>
</organism>
<gene>
    <name evidence="4" type="ORF">P7K49_032921</name>
</gene>